<dbReference type="InterPro" id="IPR004509">
    <property type="entry name" value="Competence_ComEA_HhH"/>
</dbReference>
<organism evidence="2 3">
    <name type="scientific">Stutzerimonas xanthomarina DSM 18231</name>
    <dbReference type="NCBI Taxonomy" id="1403346"/>
    <lineage>
        <taxon>Bacteria</taxon>
        <taxon>Pseudomonadati</taxon>
        <taxon>Pseudomonadota</taxon>
        <taxon>Gammaproteobacteria</taxon>
        <taxon>Pseudomonadales</taxon>
        <taxon>Pseudomonadaceae</taxon>
        <taxon>Stutzerimonas</taxon>
    </lineage>
</organism>
<dbReference type="PANTHER" id="PTHR21180:SF32">
    <property type="entry name" value="ENDONUCLEASE_EXONUCLEASE_PHOSPHATASE FAMILY DOMAIN-CONTAINING PROTEIN 1"/>
    <property type="match status" value="1"/>
</dbReference>
<dbReference type="EMBL" id="FQXA01000005">
    <property type="protein sequence ID" value="SHH29098.1"/>
    <property type="molecule type" value="Genomic_DNA"/>
</dbReference>
<dbReference type="GO" id="GO:0015627">
    <property type="term" value="C:type II protein secretion system complex"/>
    <property type="evidence" value="ECO:0007669"/>
    <property type="project" value="TreeGrafter"/>
</dbReference>
<accession>A0A1M5RSN0</accession>
<reference evidence="2 3" key="1">
    <citation type="submission" date="2016-11" db="EMBL/GenBank/DDBJ databases">
        <authorList>
            <person name="Jaros S."/>
            <person name="Januszkiewicz K."/>
            <person name="Wedrychowicz H."/>
        </authorList>
    </citation>
    <scope>NUCLEOTIDE SEQUENCE [LARGE SCALE GENOMIC DNA]</scope>
    <source>
        <strain evidence="2 3">DSM 18231</strain>
    </source>
</reference>
<proteinExistence type="predicted"/>
<dbReference type="InterPro" id="IPR010994">
    <property type="entry name" value="RuvA_2-like"/>
</dbReference>
<keyword evidence="1" id="KW-0732">Signal</keyword>
<dbReference type="AlphaFoldDB" id="A0A1M5RSN0"/>
<evidence type="ECO:0000256" key="1">
    <source>
        <dbReference type="SAM" id="SignalP"/>
    </source>
</evidence>
<dbReference type="Proteomes" id="UP000184000">
    <property type="component" value="Unassembled WGS sequence"/>
</dbReference>
<protein>
    <submittedName>
        <fullName evidence="2">Competence protein ComEA</fullName>
    </submittedName>
</protein>
<evidence type="ECO:0000313" key="2">
    <source>
        <dbReference type="EMBL" id="SHH29098.1"/>
    </source>
</evidence>
<feature type="signal peptide" evidence="1">
    <location>
        <begin position="1"/>
        <end position="23"/>
    </location>
</feature>
<name>A0A1M5RSN0_9GAMM</name>
<dbReference type="SUPFAM" id="SSF47781">
    <property type="entry name" value="RuvA domain 2-like"/>
    <property type="match status" value="1"/>
</dbReference>
<gene>
    <name evidence="2" type="ORF">SAMN02744645_3217</name>
</gene>
<dbReference type="InterPro" id="IPR051675">
    <property type="entry name" value="Endo/Exo/Phosphatase_dom_1"/>
</dbReference>
<sequence length="105" mass="10710">MLKSLLSASVLALLASVSVGAFAAPAKSVESVKVAAAQHAAPINLNSADAETLTRELKGIGATKAKAIVVYRDAHGPFSSVDELLEVKGIGAATLEKNRAKLSVN</sequence>
<dbReference type="PANTHER" id="PTHR21180">
    <property type="entry name" value="ENDONUCLEASE/EXONUCLEASE/PHOSPHATASE FAMILY DOMAIN-CONTAINING PROTEIN 1"/>
    <property type="match status" value="1"/>
</dbReference>
<dbReference type="GeneID" id="98638640"/>
<evidence type="ECO:0000313" key="3">
    <source>
        <dbReference type="Proteomes" id="UP000184000"/>
    </source>
</evidence>
<dbReference type="GO" id="GO:0015628">
    <property type="term" value="P:protein secretion by the type II secretion system"/>
    <property type="evidence" value="ECO:0007669"/>
    <property type="project" value="TreeGrafter"/>
</dbReference>
<feature type="chain" id="PRO_5009913546" evidence="1">
    <location>
        <begin position="24"/>
        <end position="105"/>
    </location>
</feature>
<dbReference type="Gene3D" id="1.10.150.280">
    <property type="entry name" value="AF1531-like domain"/>
    <property type="match status" value="1"/>
</dbReference>
<dbReference type="Pfam" id="PF12836">
    <property type="entry name" value="HHH_3"/>
    <property type="match status" value="1"/>
</dbReference>
<dbReference type="NCBIfam" id="TIGR00426">
    <property type="entry name" value="competence protein ComEA helix-hairpin-helix repeat region"/>
    <property type="match status" value="1"/>
</dbReference>
<dbReference type="RefSeq" id="WP_073301858.1">
    <property type="nucleotide sequence ID" value="NZ_FQXA01000005.1"/>
</dbReference>